<keyword evidence="1" id="KW-0479">Metal-binding</keyword>
<evidence type="ECO:0000256" key="1">
    <source>
        <dbReference type="ARBA" id="ARBA00022723"/>
    </source>
</evidence>
<dbReference type="GO" id="GO:0006099">
    <property type="term" value="P:tricarboxylic acid cycle"/>
    <property type="evidence" value="ECO:0007669"/>
    <property type="project" value="TreeGrafter"/>
</dbReference>
<dbReference type="PANTHER" id="PTHR43160">
    <property type="entry name" value="ACONITATE HYDRATASE B"/>
    <property type="match status" value="1"/>
</dbReference>
<dbReference type="GO" id="GO:0005829">
    <property type="term" value="C:cytosol"/>
    <property type="evidence" value="ECO:0007669"/>
    <property type="project" value="TreeGrafter"/>
</dbReference>
<feature type="domain" description="Aconitase/3-isopropylmalate dehydratase large subunit alpha/beta/alpha" evidence="4">
    <location>
        <begin position="163"/>
        <end position="294"/>
    </location>
</feature>
<dbReference type="Proteomes" id="UP000235388">
    <property type="component" value="Unassembled WGS sequence"/>
</dbReference>
<dbReference type="GO" id="GO:0046872">
    <property type="term" value="F:metal ion binding"/>
    <property type="evidence" value="ECO:0007669"/>
    <property type="project" value="UniProtKB-KW"/>
</dbReference>
<comment type="caution">
    <text evidence="5">The sequence shown here is derived from an EMBL/GenBank/DDBJ whole genome shotgun (WGS) entry which is preliminary data.</text>
</comment>
<dbReference type="STRING" id="200324.A0A2N5TJ12"/>
<dbReference type="InterPro" id="IPR001030">
    <property type="entry name" value="Acoase/IPM_deHydtase_lsu_aba"/>
</dbReference>
<dbReference type="PANTHER" id="PTHR43160:SF3">
    <property type="entry name" value="ACONITATE HYDRATASE, MITOCHONDRIAL"/>
    <property type="match status" value="1"/>
</dbReference>
<proteinExistence type="predicted"/>
<sequence>MYEMEGVLSSLALARVALEVLRPKFFASNNINIDNLPKPQDQLLWREARHCAELLLVVDQLNQAQKSIRPLPSRVHPSQTPISPHPKHVLQQANMITCQVRRVASKPIAQSLSRCYASHASKIGDTKVSMSNLEKEKYINYQRIEDNLQVVRRRLNRPLTLSEKVLYGHLDNPQEADIRRGASYLKLRPDRVACQDATAQMALLQFMTAGLPEVAVPTTVHCDHLIEAQIGGVKDLARAVATNKEVYDFLASCSAKYGIGFWRPGSGIIHQIIFENYAFPGGLMIGTDSHTPKRRWLGHDRFIGVKLTGKISGWTSPKDVILKVAGILTVKGGTGAIVEYFGPGVESLSATGMGTICNMGC</sequence>
<dbReference type="PRINTS" id="PR00415">
    <property type="entry name" value="ACONITASE"/>
</dbReference>
<dbReference type="GO" id="GO:0003994">
    <property type="term" value="F:aconitate hydratase activity"/>
    <property type="evidence" value="ECO:0007669"/>
    <property type="project" value="TreeGrafter"/>
</dbReference>
<dbReference type="Gene3D" id="3.30.499.10">
    <property type="entry name" value="Aconitase, domain 3"/>
    <property type="match status" value="2"/>
</dbReference>
<dbReference type="InterPro" id="IPR050926">
    <property type="entry name" value="Aconitase/IPM_isomerase"/>
</dbReference>
<dbReference type="Pfam" id="PF00330">
    <property type="entry name" value="Aconitase"/>
    <property type="match status" value="2"/>
</dbReference>
<keyword evidence="2" id="KW-0408">Iron</keyword>
<reference evidence="5 6" key="1">
    <citation type="submission" date="2017-11" db="EMBL/GenBank/DDBJ databases">
        <title>De novo assembly and phasing of dikaryotic genomes from two isolates of Puccinia coronata f. sp. avenae, the causal agent of oat crown rust.</title>
        <authorList>
            <person name="Miller M.E."/>
            <person name="Zhang Y."/>
            <person name="Omidvar V."/>
            <person name="Sperschneider J."/>
            <person name="Schwessinger B."/>
            <person name="Raley C."/>
            <person name="Palmer J.M."/>
            <person name="Garnica D."/>
            <person name="Upadhyaya N."/>
            <person name="Rathjen J."/>
            <person name="Taylor J.M."/>
            <person name="Park R.F."/>
            <person name="Dodds P.N."/>
            <person name="Hirsch C.D."/>
            <person name="Kianian S.F."/>
            <person name="Figueroa M."/>
        </authorList>
    </citation>
    <scope>NUCLEOTIDE SEQUENCE [LARGE SCALE GENOMIC DNA]</scope>
    <source>
        <strain evidence="5">12NC29</strain>
    </source>
</reference>
<name>A0A2N5TJ12_9BASI</name>
<protein>
    <recommendedName>
        <fullName evidence="4">Aconitase/3-isopropylmalate dehydratase large subunit alpha/beta/alpha domain-containing protein</fullName>
    </recommendedName>
</protein>
<keyword evidence="3" id="KW-0411">Iron-sulfur</keyword>
<evidence type="ECO:0000259" key="4">
    <source>
        <dbReference type="Pfam" id="PF00330"/>
    </source>
</evidence>
<dbReference type="AlphaFoldDB" id="A0A2N5TJ12"/>
<gene>
    <name evidence="5" type="ORF">PCANC_26070</name>
</gene>
<keyword evidence="6" id="KW-1185">Reference proteome</keyword>
<accession>A0A2N5TJ12</accession>
<evidence type="ECO:0000256" key="2">
    <source>
        <dbReference type="ARBA" id="ARBA00023004"/>
    </source>
</evidence>
<dbReference type="FunFam" id="3.30.499.10:FF:000004">
    <property type="entry name" value="Aconitate hydratase, mitochondrial"/>
    <property type="match status" value="1"/>
</dbReference>
<dbReference type="SUPFAM" id="SSF53732">
    <property type="entry name" value="Aconitase iron-sulfur domain"/>
    <property type="match status" value="1"/>
</dbReference>
<dbReference type="GO" id="GO:0005739">
    <property type="term" value="C:mitochondrion"/>
    <property type="evidence" value="ECO:0007669"/>
    <property type="project" value="TreeGrafter"/>
</dbReference>
<dbReference type="InterPro" id="IPR036008">
    <property type="entry name" value="Aconitase_4Fe-4S_dom"/>
</dbReference>
<evidence type="ECO:0000313" key="5">
    <source>
        <dbReference type="EMBL" id="PLW25484.1"/>
    </source>
</evidence>
<dbReference type="OrthoDB" id="2224430at2759"/>
<dbReference type="GO" id="GO:0051539">
    <property type="term" value="F:4 iron, 4 sulfur cluster binding"/>
    <property type="evidence" value="ECO:0007669"/>
    <property type="project" value="TreeGrafter"/>
</dbReference>
<dbReference type="EMBL" id="PGCJ01000613">
    <property type="protein sequence ID" value="PLW25484.1"/>
    <property type="molecule type" value="Genomic_DNA"/>
</dbReference>
<dbReference type="InterPro" id="IPR015931">
    <property type="entry name" value="Acnase/IPM_dHydase_lsu_aba_1/3"/>
</dbReference>
<feature type="domain" description="Aconitase/3-isopropylmalate dehydratase large subunit alpha/beta/alpha" evidence="4">
    <location>
        <begin position="301"/>
        <end position="360"/>
    </location>
</feature>
<evidence type="ECO:0000313" key="6">
    <source>
        <dbReference type="Proteomes" id="UP000235388"/>
    </source>
</evidence>
<organism evidence="5 6">
    <name type="scientific">Puccinia coronata f. sp. avenae</name>
    <dbReference type="NCBI Taxonomy" id="200324"/>
    <lineage>
        <taxon>Eukaryota</taxon>
        <taxon>Fungi</taxon>
        <taxon>Dikarya</taxon>
        <taxon>Basidiomycota</taxon>
        <taxon>Pucciniomycotina</taxon>
        <taxon>Pucciniomycetes</taxon>
        <taxon>Pucciniales</taxon>
        <taxon>Pucciniaceae</taxon>
        <taxon>Puccinia</taxon>
    </lineage>
</organism>
<evidence type="ECO:0000256" key="3">
    <source>
        <dbReference type="ARBA" id="ARBA00023014"/>
    </source>
</evidence>